<name>A0A2G9RV12_AQUCT</name>
<keyword evidence="1" id="KW-0645">Protease</keyword>
<evidence type="ECO:0000313" key="4">
    <source>
        <dbReference type="EMBL" id="PIO31684.1"/>
    </source>
</evidence>
<dbReference type="EMBL" id="KV932132">
    <property type="protein sequence ID" value="PIO31684.1"/>
    <property type="molecule type" value="Genomic_DNA"/>
</dbReference>
<dbReference type="GO" id="GO:0004252">
    <property type="term" value="F:serine-type endopeptidase activity"/>
    <property type="evidence" value="ECO:0007669"/>
    <property type="project" value="TreeGrafter"/>
</dbReference>
<dbReference type="PANTHER" id="PTHR42884:SF28">
    <property type="entry name" value="PROPROTEIN CONVERTASE SUBTILISIN_KEXIN TYPE 7"/>
    <property type="match status" value="1"/>
</dbReference>
<dbReference type="AlphaFoldDB" id="A0A2G9RV12"/>
<evidence type="ECO:0000256" key="3">
    <source>
        <dbReference type="ARBA" id="ARBA00022825"/>
    </source>
</evidence>
<proteinExistence type="predicted"/>
<keyword evidence="3" id="KW-0720">Serine protease</keyword>
<protein>
    <submittedName>
        <fullName evidence="4">Uncharacterized protein</fullName>
    </submittedName>
</protein>
<dbReference type="GO" id="GO:0005802">
    <property type="term" value="C:trans-Golgi network"/>
    <property type="evidence" value="ECO:0007669"/>
    <property type="project" value="TreeGrafter"/>
</dbReference>
<dbReference type="GO" id="GO:0016485">
    <property type="term" value="P:protein processing"/>
    <property type="evidence" value="ECO:0007669"/>
    <property type="project" value="TreeGrafter"/>
</dbReference>
<reference evidence="4" key="1">
    <citation type="submission" date="2017-08" db="EMBL/GenBank/DDBJ databases">
        <title>Assembly of the North American Bullfrog Genome.</title>
        <authorList>
            <person name="Warren R.L."/>
            <person name="Vandervalk B.P."/>
            <person name="Kucuk E."/>
            <person name="Birol I."/>
            <person name="Helbing C."/>
            <person name="Pandoh P."/>
            <person name="Behsaz B."/>
            <person name="Mohamadi H."/>
            <person name="Chu J."/>
            <person name="Jackman S."/>
            <person name="Hammond S.A."/>
            <person name="Veldhoen N."/>
            <person name="Kirk H."/>
            <person name="Zhao Y."/>
            <person name="Coope R."/>
            <person name="Pleasance S."/>
            <person name="Moore R."/>
            <person name="Holt R."/>
        </authorList>
    </citation>
    <scope>NUCLEOTIDE SEQUENCE</scope>
    <source>
        <strain evidence="4">Bruno</strain>
        <tissue evidence="4">Liver</tissue>
    </source>
</reference>
<dbReference type="PANTHER" id="PTHR42884">
    <property type="entry name" value="PROPROTEIN CONVERTASE SUBTILISIN/KEXIN-RELATED"/>
    <property type="match status" value="1"/>
</dbReference>
<sequence>YEDRFAEWETNGAGFSHSHQHGFGLLNAWRLTNAAKIWESVPYLASYVSPLLRENKIIPPNRLELSWNGESGPVQLH</sequence>
<organism evidence="4">
    <name type="scientific">Aquarana catesbeiana</name>
    <name type="common">American bullfrog</name>
    <name type="synonym">Rana catesbeiana</name>
    <dbReference type="NCBI Taxonomy" id="8400"/>
    <lineage>
        <taxon>Eukaryota</taxon>
        <taxon>Metazoa</taxon>
        <taxon>Chordata</taxon>
        <taxon>Craniata</taxon>
        <taxon>Vertebrata</taxon>
        <taxon>Euteleostomi</taxon>
        <taxon>Amphibia</taxon>
        <taxon>Batrachia</taxon>
        <taxon>Anura</taxon>
        <taxon>Neobatrachia</taxon>
        <taxon>Ranoidea</taxon>
        <taxon>Ranidae</taxon>
        <taxon>Aquarana</taxon>
    </lineage>
</organism>
<evidence type="ECO:0000256" key="2">
    <source>
        <dbReference type="ARBA" id="ARBA00022801"/>
    </source>
</evidence>
<feature type="non-terminal residue" evidence="4">
    <location>
        <position position="1"/>
    </location>
</feature>
<dbReference type="OrthoDB" id="300641at2759"/>
<accession>A0A2G9RV12</accession>
<dbReference type="GO" id="GO:0000139">
    <property type="term" value="C:Golgi membrane"/>
    <property type="evidence" value="ECO:0007669"/>
    <property type="project" value="TreeGrafter"/>
</dbReference>
<evidence type="ECO:0000256" key="1">
    <source>
        <dbReference type="ARBA" id="ARBA00022670"/>
    </source>
</evidence>
<gene>
    <name evidence="4" type="ORF">AB205_0098170</name>
</gene>
<keyword evidence="2" id="KW-0378">Hydrolase</keyword>